<dbReference type="GO" id="GO:0005886">
    <property type="term" value="C:plasma membrane"/>
    <property type="evidence" value="ECO:0007669"/>
    <property type="project" value="UniProtKB-SubCell"/>
</dbReference>
<comment type="similarity">
    <text evidence="2">Belongs to the GSP F family.</text>
</comment>
<dbReference type="FunFam" id="1.20.81.30:FF:000001">
    <property type="entry name" value="Type II secretion system protein F"/>
    <property type="match status" value="2"/>
</dbReference>
<evidence type="ECO:0000313" key="11">
    <source>
        <dbReference type="Proteomes" id="UP000034137"/>
    </source>
</evidence>
<dbReference type="EMBL" id="LBXO01000028">
    <property type="protein sequence ID" value="KKR32592.1"/>
    <property type="molecule type" value="Genomic_DNA"/>
</dbReference>
<name>A0A0G0T473_9BACT</name>
<evidence type="ECO:0000256" key="2">
    <source>
        <dbReference type="ARBA" id="ARBA00005745"/>
    </source>
</evidence>
<keyword evidence="7 8" id="KW-0472">Membrane</keyword>
<dbReference type="Proteomes" id="UP000034137">
    <property type="component" value="Unassembled WGS sequence"/>
</dbReference>
<organism evidence="10 11">
    <name type="scientific">Candidatus Falkowbacteria bacterium GW2011_GWF2_39_8</name>
    <dbReference type="NCBI Taxonomy" id="1618642"/>
    <lineage>
        <taxon>Bacteria</taxon>
        <taxon>Candidatus Falkowiibacteriota</taxon>
    </lineage>
</organism>
<keyword evidence="5 8" id="KW-0812">Transmembrane</keyword>
<evidence type="ECO:0000256" key="8">
    <source>
        <dbReference type="SAM" id="Phobius"/>
    </source>
</evidence>
<protein>
    <submittedName>
        <fullName evidence="10">Tfp pilus biogenesis protein PilC</fullName>
    </submittedName>
</protein>
<comment type="subcellular location">
    <subcellularLocation>
        <location evidence="1">Cell inner membrane</location>
        <topology evidence="1">Multi-pass membrane protein</topology>
    </subcellularLocation>
</comment>
<evidence type="ECO:0000313" key="10">
    <source>
        <dbReference type="EMBL" id="KKR32592.1"/>
    </source>
</evidence>
<proteinExistence type="inferred from homology"/>
<dbReference type="InterPro" id="IPR018076">
    <property type="entry name" value="T2SS_GspF_dom"/>
</dbReference>
<accession>A0A0G0T473</accession>
<evidence type="ECO:0000256" key="3">
    <source>
        <dbReference type="ARBA" id="ARBA00022475"/>
    </source>
</evidence>
<reference evidence="10 11" key="1">
    <citation type="journal article" date="2015" name="Nature">
        <title>rRNA introns, odd ribosomes, and small enigmatic genomes across a large radiation of phyla.</title>
        <authorList>
            <person name="Brown C.T."/>
            <person name="Hug L.A."/>
            <person name="Thomas B.C."/>
            <person name="Sharon I."/>
            <person name="Castelle C.J."/>
            <person name="Singh A."/>
            <person name="Wilkins M.J."/>
            <person name="Williams K.H."/>
            <person name="Banfield J.F."/>
        </authorList>
    </citation>
    <scope>NUCLEOTIDE SEQUENCE [LARGE SCALE GENOMIC DNA]</scope>
</reference>
<dbReference type="AlphaFoldDB" id="A0A0G0T473"/>
<dbReference type="PRINTS" id="PR00812">
    <property type="entry name" value="BCTERIALGSPF"/>
</dbReference>
<dbReference type="PANTHER" id="PTHR30012">
    <property type="entry name" value="GENERAL SECRETION PATHWAY PROTEIN"/>
    <property type="match status" value="1"/>
</dbReference>
<comment type="caution">
    <text evidence="10">The sequence shown here is derived from an EMBL/GenBank/DDBJ whole genome shotgun (WGS) entry which is preliminary data.</text>
</comment>
<evidence type="ECO:0000256" key="5">
    <source>
        <dbReference type="ARBA" id="ARBA00022692"/>
    </source>
</evidence>
<keyword evidence="6 8" id="KW-1133">Transmembrane helix</keyword>
<dbReference type="PANTHER" id="PTHR30012:SF0">
    <property type="entry name" value="TYPE II SECRETION SYSTEM PROTEIN F-RELATED"/>
    <property type="match status" value="1"/>
</dbReference>
<gene>
    <name evidence="10" type="ORF">UT64_C0028G0008</name>
</gene>
<dbReference type="InterPro" id="IPR003004">
    <property type="entry name" value="GspF/PilC"/>
</dbReference>
<feature type="domain" description="Type II secretion system protein GspF" evidence="9">
    <location>
        <begin position="270"/>
        <end position="392"/>
    </location>
</feature>
<dbReference type="Gene3D" id="1.20.81.30">
    <property type="entry name" value="Type II secretion system (T2SS), domain F"/>
    <property type="match status" value="2"/>
</dbReference>
<keyword evidence="4" id="KW-0997">Cell inner membrane</keyword>
<evidence type="ECO:0000256" key="1">
    <source>
        <dbReference type="ARBA" id="ARBA00004429"/>
    </source>
</evidence>
<dbReference type="InterPro" id="IPR042094">
    <property type="entry name" value="T2SS_GspF_sf"/>
</dbReference>
<evidence type="ECO:0000256" key="7">
    <source>
        <dbReference type="ARBA" id="ARBA00023136"/>
    </source>
</evidence>
<feature type="transmembrane region" description="Helical" evidence="8">
    <location>
        <begin position="220"/>
        <end position="238"/>
    </location>
</feature>
<evidence type="ECO:0000259" key="9">
    <source>
        <dbReference type="Pfam" id="PF00482"/>
    </source>
</evidence>
<feature type="domain" description="Type II secretion system protein GspF" evidence="9">
    <location>
        <begin position="67"/>
        <end position="190"/>
    </location>
</feature>
<dbReference type="Pfam" id="PF00482">
    <property type="entry name" value="T2SSF"/>
    <property type="match status" value="2"/>
</dbReference>
<evidence type="ECO:0000256" key="4">
    <source>
        <dbReference type="ARBA" id="ARBA00022519"/>
    </source>
</evidence>
<evidence type="ECO:0000256" key="6">
    <source>
        <dbReference type="ARBA" id="ARBA00022989"/>
    </source>
</evidence>
<sequence>MTVFKYKALDSENRAIKGLVEAVNEEAAVEVLREKNFSVLFVKEENEGSVKSPTILDRIKPKDIVIFSRQFSVLISANVAMVQSLKVLVEQTENMKLKLIVSELSDEVDSGTKLSDALAKYPKVFSNFFVSVVRSGETSGKLEEVLGYLADEMEKDYDMMSKIRGAMIYPIFVLSGLVVVGGAMMIFVIPQLTAILIETGGELPFATRALIAVSDFLKNFWWFLIMLVIAVFLGIKYYSSTVSGLRRLDYIKLRLPIFGKLFQKIYLVRFTRSMHTLIVGGVTITKGLKIASEVVSNQVYKELIEETVKQVEEGNSISMVFSDSKEIPKMVSQMMNIGEKTGKLDIILKRITDFYGREINNTVTNLMTLMEPIIMVVMGVAVGIMVAAIILPMYNMAAQG</sequence>
<feature type="transmembrane region" description="Helical" evidence="8">
    <location>
        <begin position="373"/>
        <end position="394"/>
    </location>
</feature>
<feature type="transmembrane region" description="Helical" evidence="8">
    <location>
        <begin position="167"/>
        <end position="189"/>
    </location>
</feature>
<keyword evidence="3" id="KW-1003">Cell membrane</keyword>